<evidence type="ECO:0000256" key="6">
    <source>
        <dbReference type="ARBA" id="ARBA00050776"/>
    </source>
</evidence>
<comment type="catalytic activity">
    <reaction evidence="6 8">
        <text>(sulfur carrier)-H + L-cysteine = (sulfur carrier)-SH + L-alanine</text>
        <dbReference type="Rhea" id="RHEA:43892"/>
        <dbReference type="Rhea" id="RHEA-COMP:14737"/>
        <dbReference type="Rhea" id="RHEA-COMP:14739"/>
        <dbReference type="ChEBI" id="CHEBI:29917"/>
        <dbReference type="ChEBI" id="CHEBI:35235"/>
        <dbReference type="ChEBI" id="CHEBI:57972"/>
        <dbReference type="ChEBI" id="CHEBI:64428"/>
        <dbReference type="EC" id="2.8.1.7"/>
    </reaction>
</comment>
<evidence type="ECO:0000256" key="3">
    <source>
        <dbReference type="ARBA" id="ARBA00012239"/>
    </source>
</evidence>
<evidence type="ECO:0000256" key="2">
    <source>
        <dbReference type="ARBA" id="ARBA00010447"/>
    </source>
</evidence>
<evidence type="ECO:0000256" key="4">
    <source>
        <dbReference type="ARBA" id="ARBA00022679"/>
    </source>
</evidence>
<dbReference type="PROSITE" id="PS00595">
    <property type="entry name" value="AA_TRANSFER_CLASS_5"/>
    <property type="match status" value="1"/>
</dbReference>
<dbReference type="NCBIfam" id="TIGR01979">
    <property type="entry name" value="sufS"/>
    <property type="match status" value="1"/>
</dbReference>
<dbReference type="Gene3D" id="3.90.1150.10">
    <property type="entry name" value="Aspartate Aminotransferase, domain 1"/>
    <property type="match status" value="1"/>
</dbReference>
<proteinExistence type="inferred from homology"/>
<dbReference type="Pfam" id="PF00266">
    <property type="entry name" value="Aminotran_5"/>
    <property type="match status" value="2"/>
</dbReference>
<gene>
    <name evidence="10" type="ORF">HMPREF3208_01417</name>
</gene>
<feature type="domain" description="Aminotransferase class V" evidence="9">
    <location>
        <begin position="39"/>
        <end position="128"/>
    </location>
</feature>
<keyword evidence="4 8" id="KW-0808">Transferase</keyword>
<dbReference type="Gene3D" id="3.40.640.10">
    <property type="entry name" value="Type I PLP-dependent aspartate aminotransferase-like (Major domain)"/>
    <property type="match status" value="1"/>
</dbReference>
<dbReference type="SUPFAM" id="SSF53383">
    <property type="entry name" value="PLP-dependent transferases"/>
    <property type="match status" value="1"/>
</dbReference>
<evidence type="ECO:0000313" key="10">
    <source>
        <dbReference type="EMBL" id="KXA17849.1"/>
    </source>
</evidence>
<dbReference type="InterPro" id="IPR000192">
    <property type="entry name" value="Aminotrans_V_dom"/>
</dbReference>
<sequence>MATENIMREFSDLRSQFPILRRTVHGTSLHDTVHGKPLIYLDSAATSQKPQVVIDAEKEFYETINAGVHRGAHELAALSTVAFEQARAKVALLVGACADAGSEEIVVTPGATGALNLLATAIGNASAKAKICKKDSADLADSADSTDSKRAFHQNFALREGDVIVVSRADHHSVLLPFQELALRTGAELRWIDVTEDGRVRTDEDYLRTIIDERTKIVAVTHISNVTGAITDVSSICKRAHEVGAIFVLDACQSVPHIPVDFHALNVDFAAFSAHKMYGPTGVGFLYGRRELLNALPPANFGGSMVELAWLNKPAQYMDAPYRFEAGTQPVAQMVAAGVAADWLRAVGMNRVAEHEQEIAAELLTLQDVPGVRVLGPTDLENRIGTVAFEVEGVHPHDVGQFLDAQGIAIRVGHHCAQPIHRHFGVYASNRASVGVYNTIDEARALVEAVSHVRAYFGA</sequence>
<evidence type="ECO:0000256" key="7">
    <source>
        <dbReference type="RuleBase" id="RU004504"/>
    </source>
</evidence>
<dbReference type="EMBL" id="LRQB01000106">
    <property type="protein sequence ID" value="KXA17849.1"/>
    <property type="molecule type" value="Genomic_DNA"/>
</dbReference>
<evidence type="ECO:0000256" key="1">
    <source>
        <dbReference type="ARBA" id="ARBA00001933"/>
    </source>
</evidence>
<evidence type="ECO:0000256" key="5">
    <source>
        <dbReference type="ARBA" id="ARBA00022898"/>
    </source>
</evidence>
<comment type="similarity">
    <text evidence="2 8">Belongs to the class-V pyridoxal-phosphate-dependent aminotransferase family. Csd subfamily.</text>
</comment>
<dbReference type="EC" id="2.8.1.7" evidence="3 8"/>
<feature type="domain" description="Aminotransferase class V" evidence="9">
    <location>
        <begin position="151"/>
        <end position="445"/>
    </location>
</feature>
<organism evidence="10 11">
    <name type="scientific">Gardnerella vaginalis</name>
    <dbReference type="NCBI Taxonomy" id="2702"/>
    <lineage>
        <taxon>Bacteria</taxon>
        <taxon>Bacillati</taxon>
        <taxon>Actinomycetota</taxon>
        <taxon>Actinomycetes</taxon>
        <taxon>Bifidobacteriales</taxon>
        <taxon>Bifidobacteriaceae</taxon>
        <taxon>Gardnerella</taxon>
    </lineage>
</organism>
<keyword evidence="5 8" id="KW-0663">Pyridoxal phosphate</keyword>
<dbReference type="Proteomes" id="UP000070687">
    <property type="component" value="Unassembled WGS sequence"/>
</dbReference>
<comment type="cofactor">
    <cofactor evidence="1 7">
        <name>pyridoxal 5'-phosphate</name>
        <dbReference type="ChEBI" id="CHEBI:597326"/>
    </cofactor>
</comment>
<evidence type="ECO:0000256" key="8">
    <source>
        <dbReference type="RuleBase" id="RU004506"/>
    </source>
</evidence>
<dbReference type="InterPro" id="IPR015421">
    <property type="entry name" value="PyrdxlP-dep_Trfase_major"/>
</dbReference>
<reference evidence="10 11" key="1">
    <citation type="submission" date="2016-01" db="EMBL/GenBank/DDBJ databases">
        <authorList>
            <person name="Oliw E.H."/>
        </authorList>
    </citation>
    <scope>NUCLEOTIDE SEQUENCE [LARGE SCALE GENOMIC DNA]</scope>
    <source>
        <strain evidence="10 11">PSS_7772B</strain>
    </source>
</reference>
<accession>A0A133NNH4</accession>
<dbReference type="InterPro" id="IPR020578">
    <property type="entry name" value="Aminotrans_V_PyrdxlP_BS"/>
</dbReference>
<dbReference type="PANTHER" id="PTHR43586:SF8">
    <property type="entry name" value="CYSTEINE DESULFURASE 1, CHLOROPLASTIC"/>
    <property type="match status" value="1"/>
</dbReference>
<name>A0A133NNH4_GARVA</name>
<dbReference type="GO" id="GO:0031071">
    <property type="term" value="F:cysteine desulfurase activity"/>
    <property type="evidence" value="ECO:0007669"/>
    <property type="project" value="UniProtKB-UniRule"/>
</dbReference>
<dbReference type="PATRIC" id="fig|2702.100.peg.1406"/>
<dbReference type="AlphaFoldDB" id="A0A133NNH4"/>
<dbReference type="GO" id="GO:0006534">
    <property type="term" value="P:cysteine metabolic process"/>
    <property type="evidence" value="ECO:0007669"/>
    <property type="project" value="UniProtKB-UniRule"/>
</dbReference>
<dbReference type="eggNOG" id="COG0520">
    <property type="taxonomic scope" value="Bacteria"/>
</dbReference>
<evidence type="ECO:0000259" key="9">
    <source>
        <dbReference type="Pfam" id="PF00266"/>
    </source>
</evidence>
<protein>
    <recommendedName>
        <fullName evidence="3 8">Cysteine desulfurase</fullName>
        <ecNumber evidence="3 8">2.8.1.7</ecNumber>
    </recommendedName>
</protein>
<evidence type="ECO:0000313" key="11">
    <source>
        <dbReference type="Proteomes" id="UP000070687"/>
    </source>
</evidence>
<dbReference type="PANTHER" id="PTHR43586">
    <property type="entry name" value="CYSTEINE DESULFURASE"/>
    <property type="match status" value="1"/>
</dbReference>
<dbReference type="CDD" id="cd06453">
    <property type="entry name" value="SufS_like"/>
    <property type="match status" value="1"/>
</dbReference>
<comment type="function">
    <text evidence="8">Catalyzes the removal of elemental sulfur and selenium atoms from L-cysteine, L-cystine, L-selenocysteine, and L-selenocystine to produce L-alanine.</text>
</comment>
<comment type="caution">
    <text evidence="10">The sequence shown here is derived from an EMBL/GenBank/DDBJ whole genome shotgun (WGS) entry which is preliminary data.</text>
</comment>
<dbReference type="InterPro" id="IPR015424">
    <property type="entry name" value="PyrdxlP-dep_Trfase"/>
</dbReference>
<dbReference type="InterPro" id="IPR010970">
    <property type="entry name" value="Cys_dSase_SufS"/>
</dbReference>
<dbReference type="InterPro" id="IPR015422">
    <property type="entry name" value="PyrdxlP-dep_Trfase_small"/>
</dbReference>
<dbReference type="GO" id="GO:0030170">
    <property type="term" value="F:pyridoxal phosphate binding"/>
    <property type="evidence" value="ECO:0007669"/>
    <property type="project" value="UniProtKB-UniRule"/>
</dbReference>